<dbReference type="Gene3D" id="1.10.630.10">
    <property type="entry name" value="Cytochrome P450"/>
    <property type="match status" value="1"/>
</dbReference>
<evidence type="ECO:0000313" key="8">
    <source>
        <dbReference type="EMBL" id="KAA0157579.1"/>
    </source>
</evidence>
<keyword evidence="7" id="KW-0812">Transmembrane</keyword>
<dbReference type="Proteomes" id="UP000323011">
    <property type="component" value="Unassembled WGS sequence"/>
</dbReference>
<evidence type="ECO:0000313" key="9">
    <source>
        <dbReference type="Proteomes" id="UP000323011"/>
    </source>
</evidence>
<keyword evidence="4 5" id="KW-0408">Iron</keyword>
<feature type="compositionally biased region" description="Low complexity" evidence="6">
    <location>
        <begin position="343"/>
        <end position="352"/>
    </location>
</feature>
<evidence type="ECO:0000256" key="7">
    <source>
        <dbReference type="SAM" id="Phobius"/>
    </source>
</evidence>
<evidence type="ECO:0000256" key="3">
    <source>
        <dbReference type="ARBA" id="ARBA00022723"/>
    </source>
</evidence>
<dbReference type="InterPro" id="IPR036396">
    <property type="entry name" value="Cyt_P450_sf"/>
</dbReference>
<keyword evidence="3 5" id="KW-0479">Metal-binding</keyword>
<feature type="region of interest" description="Disordered" evidence="6">
    <location>
        <begin position="145"/>
        <end position="219"/>
    </location>
</feature>
<evidence type="ECO:0000256" key="6">
    <source>
        <dbReference type="SAM" id="MobiDB-lite"/>
    </source>
</evidence>
<dbReference type="InterPro" id="IPR001128">
    <property type="entry name" value="Cyt_P450"/>
</dbReference>
<gene>
    <name evidence="8" type="ORF">FNF29_00155</name>
</gene>
<accession>A0A5A8CY15</accession>
<evidence type="ECO:0000256" key="4">
    <source>
        <dbReference type="ARBA" id="ARBA00023004"/>
    </source>
</evidence>
<organism evidence="8 9">
    <name type="scientific">Cafeteria roenbergensis</name>
    <name type="common">Marine flagellate</name>
    <dbReference type="NCBI Taxonomy" id="33653"/>
    <lineage>
        <taxon>Eukaryota</taxon>
        <taxon>Sar</taxon>
        <taxon>Stramenopiles</taxon>
        <taxon>Bigyra</taxon>
        <taxon>Opalozoa</taxon>
        <taxon>Bicosoecida</taxon>
        <taxon>Cafeteriaceae</taxon>
        <taxon>Cafeteria</taxon>
    </lineage>
</organism>
<feature type="region of interest" description="Disordered" evidence="6">
    <location>
        <begin position="336"/>
        <end position="359"/>
    </location>
</feature>
<evidence type="ECO:0000256" key="1">
    <source>
        <dbReference type="ARBA" id="ARBA00001971"/>
    </source>
</evidence>
<comment type="cofactor">
    <cofactor evidence="1 5">
        <name>heme</name>
        <dbReference type="ChEBI" id="CHEBI:30413"/>
    </cofactor>
</comment>
<dbReference type="PROSITE" id="PS00086">
    <property type="entry name" value="CYTOCHROME_P450"/>
    <property type="match status" value="1"/>
</dbReference>
<keyword evidence="7" id="KW-0472">Membrane</keyword>
<protein>
    <recommendedName>
        <fullName evidence="10">Cytochrome P450</fullName>
    </recommendedName>
</protein>
<dbReference type="PRINTS" id="PR00465">
    <property type="entry name" value="EP450IV"/>
</dbReference>
<dbReference type="AlphaFoldDB" id="A0A5A8CY15"/>
<feature type="region of interest" description="Disordered" evidence="6">
    <location>
        <begin position="936"/>
        <end position="978"/>
    </location>
</feature>
<dbReference type="EMBL" id="VLTN01000001">
    <property type="protein sequence ID" value="KAA0157579.1"/>
    <property type="molecule type" value="Genomic_DNA"/>
</dbReference>
<sequence>MDRGSAWTRLLDEVTAEEDERASTLLVCGSPASGHIRVVQALRQWGGQAPAMANLGGPDRLEALTAAQESDGEAGSGLLPLVVVLTDADVLDDADGASGEAGAHPTAALWKCVAQTTGSRRQAAIARIRRVCIGLRAALVSLPSNWAARPGGTPAGAAEEAAAAWAGSESKQEELGGTFGEAGAPGAGDEDDGAAAGSQDGDEEDEDGDGLGGGAGSGRRRKRLGGVAALSGYAWTLAQEGVLPWSAGVARLWRQASAAGDAASLVLPHGFDAPDMVDDIDPAAVGGDEPGTTDGQDGAGLGAALCDMFAGPRAEAVAAGAELPAVADLWRWQGGAKATAPPSGGAQHSSAGHGAGGGLGFVGRVPDESALSKELEPLMRAEAASRAAEARAVDVRAEVIGWLAKAAAKVGTQSAAQAGAAEDLALLRREAGAMAAEQLTAAEGADAAAAPSPAASSSSVAAAAAAADSRPPAAAFNSRRAVGGLAGASTAATAGADAAVPPKAPSTASGAGRDDDSPMLDAMEAAMGVAAVIGALVALVAGALAIAVWKCFHRYSVVVQQLPGASHVQPFWPLLGIWTMRVGKLRPCAPLYHGSRRFPGITEMNLAAFMPTKAGKPARWTAEQLVKLPATEPRSVVGDPSYGPMVYFFGTSVRLQTAEPDILLDILVRKASYFEKPSTMKYFIGRLLGPASVLLTEGDTHALQRRLVAKAFAFDMLKAMTPIFGRCAADTVGLLAGPDVPPAWLYRADRYTVPVAPVEESGPAPALPARFRDCPVVDASAAMSGLTLEIIAQSAFGGAFGSGEGGGSAAAKAAVPGTSGAANIVKRALKASIADSYAVLTRLPFVAFVPWLERFAYRPEAAERNAAQAALDELSKAVIVRRRAEPEAASGALGERDLLGLMISSSTSHAELEASRAEYSTGADAADASAAVSGVSASDAHSGKPTATAPAPEAGPARAPAASPAPSSRHTRASTLRMSDSEIRDQAITFVLAGHETTSQLLTWTIFCLSQAPEWQGRLHAEAAEFLGRPAGLDGFAKSPSLAKALPICEAILHETMRLYPPAGLIARNVVADVRVGKEGRLLLPRGLEVTVPIAAAHRQASLFPDPDDFDPARWLDDDVVASLGMRRLAAGGLGAGDDPVTTARPRLAALSPYQFLPFSAGPRNCVGQRFALMEARVALTALAARVEWALDPSYRHGCSVRITSVPLLGMPVRFRARD</sequence>
<dbReference type="GO" id="GO:0004497">
    <property type="term" value="F:monooxygenase activity"/>
    <property type="evidence" value="ECO:0007669"/>
    <property type="project" value="InterPro"/>
</dbReference>
<comment type="similarity">
    <text evidence="2">Belongs to the cytochrome P450 family.</text>
</comment>
<feature type="compositionally biased region" description="Low complexity" evidence="6">
    <location>
        <begin position="146"/>
        <end position="167"/>
    </location>
</feature>
<reference evidence="8 9" key="1">
    <citation type="submission" date="2019-07" db="EMBL/GenBank/DDBJ databases">
        <title>Genomes of Cafeteria roenbergensis.</title>
        <authorList>
            <person name="Fischer M.G."/>
            <person name="Hackl T."/>
            <person name="Roman M."/>
        </authorList>
    </citation>
    <scope>NUCLEOTIDE SEQUENCE [LARGE SCALE GENOMIC DNA]</scope>
    <source>
        <strain evidence="8 9">BVI</strain>
    </source>
</reference>
<feature type="compositionally biased region" description="Gly residues" evidence="6">
    <location>
        <begin position="177"/>
        <end position="186"/>
    </location>
</feature>
<keyword evidence="9" id="KW-1185">Reference proteome</keyword>
<dbReference type="SUPFAM" id="SSF48264">
    <property type="entry name" value="Cytochrome P450"/>
    <property type="match status" value="1"/>
</dbReference>
<dbReference type="Pfam" id="PF00067">
    <property type="entry name" value="p450"/>
    <property type="match status" value="1"/>
</dbReference>
<keyword evidence="7" id="KW-1133">Transmembrane helix</keyword>
<comment type="caution">
    <text evidence="8">The sequence shown here is derived from an EMBL/GenBank/DDBJ whole genome shotgun (WGS) entry which is preliminary data.</text>
</comment>
<evidence type="ECO:0000256" key="5">
    <source>
        <dbReference type="PIRSR" id="PIRSR602403-1"/>
    </source>
</evidence>
<feature type="transmembrane region" description="Helical" evidence="7">
    <location>
        <begin position="525"/>
        <end position="549"/>
    </location>
</feature>
<feature type="binding site" description="axial binding residue" evidence="5">
    <location>
        <position position="1166"/>
    </location>
    <ligand>
        <name>heme</name>
        <dbReference type="ChEBI" id="CHEBI:30413"/>
    </ligand>
    <ligandPart>
        <name>Fe</name>
        <dbReference type="ChEBI" id="CHEBI:18248"/>
    </ligandPart>
</feature>
<dbReference type="PANTHER" id="PTHR24305:SF166">
    <property type="entry name" value="CYTOCHROME P450 12A4, MITOCHONDRIAL-RELATED"/>
    <property type="match status" value="1"/>
</dbReference>
<dbReference type="PANTHER" id="PTHR24305">
    <property type="entry name" value="CYTOCHROME P450"/>
    <property type="match status" value="1"/>
</dbReference>
<keyword evidence="5" id="KW-0349">Heme</keyword>
<name>A0A5A8CY15_CAFRO</name>
<dbReference type="PRINTS" id="PR00385">
    <property type="entry name" value="P450"/>
</dbReference>
<dbReference type="InterPro" id="IPR017972">
    <property type="entry name" value="Cyt_P450_CS"/>
</dbReference>
<dbReference type="InterPro" id="IPR050121">
    <property type="entry name" value="Cytochrome_P450_monoxygenase"/>
</dbReference>
<feature type="region of interest" description="Disordered" evidence="6">
    <location>
        <begin position="496"/>
        <end position="516"/>
    </location>
</feature>
<evidence type="ECO:0000256" key="2">
    <source>
        <dbReference type="ARBA" id="ARBA00010617"/>
    </source>
</evidence>
<dbReference type="GO" id="GO:0016705">
    <property type="term" value="F:oxidoreductase activity, acting on paired donors, with incorporation or reduction of molecular oxygen"/>
    <property type="evidence" value="ECO:0007669"/>
    <property type="project" value="InterPro"/>
</dbReference>
<dbReference type="GO" id="GO:0005506">
    <property type="term" value="F:iron ion binding"/>
    <property type="evidence" value="ECO:0007669"/>
    <property type="project" value="InterPro"/>
</dbReference>
<feature type="compositionally biased region" description="Acidic residues" evidence="6">
    <location>
        <begin position="200"/>
        <end position="209"/>
    </location>
</feature>
<dbReference type="GO" id="GO:0020037">
    <property type="term" value="F:heme binding"/>
    <property type="evidence" value="ECO:0007669"/>
    <property type="project" value="InterPro"/>
</dbReference>
<dbReference type="InterPro" id="IPR002403">
    <property type="entry name" value="Cyt_P450_E_grp-IV"/>
</dbReference>
<proteinExistence type="inferred from homology"/>
<feature type="compositionally biased region" description="Low complexity" evidence="6">
    <location>
        <begin position="936"/>
        <end position="968"/>
    </location>
</feature>
<evidence type="ECO:0008006" key="10">
    <source>
        <dbReference type="Google" id="ProtNLM"/>
    </source>
</evidence>